<proteinExistence type="inferred from homology"/>
<sequence length="399" mass="43737">MAELTKEQAFSLIEENLTEVLNPEIIKAVQDEGRPVKIYWGTATTGRPHCGYFVPAIKIAQFLAAGCDMTILLADIHGFLDNLKAPIELVQYRAQYYKYVITALLEAVGVPTTRLRFVLGSSYQKSDDYVMDIFKLSSLVSQNNAKRAGAEVVKQSDDGPLSGLLYPILQVLDEQYLDCDAQFGGLDQRKLFTAATEWLPKLGYKKRAHLMNPMVPGLQGSKMSSSEPDSKIDVLDAPNVVTKKLRSAFAAPKVVEDNGILSFVEFVLLPAAGLKGKKEFLVSRERDGLEPLVYTDIAAMHEDYRNEILTPQLLKPAVATALNDLLAPIQAAYNASPEWQAIAEKAYPPEEGKKKVKKVKNKGTRYPGQVAADGALPVRPKEEAGDAAQVDGVEAPAEN</sequence>
<dbReference type="PRINTS" id="PR01040">
    <property type="entry name" value="TRNASYNTHTYR"/>
</dbReference>
<evidence type="ECO:0000256" key="10">
    <source>
        <dbReference type="ARBA" id="ARBA00023242"/>
    </source>
</evidence>
<comment type="similarity">
    <text evidence="3 12">Belongs to the class-I aminoacyl-tRNA synthetase family.</text>
</comment>
<gene>
    <name evidence="14" type="ORF">DNG_06736</name>
</gene>
<evidence type="ECO:0000313" key="15">
    <source>
        <dbReference type="Proteomes" id="UP001187682"/>
    </source>
</evidence>
<dbReference type="PANTHER" id="PTHR46264:SF4">
    <property type="entry name" value="TYROSINE--TRNA LIGASE, CYTOPLASMIC"/>
    <property type="match status" value="1"/>
</dbReference>
<evidence type="ECO:0000256" key="4">
    <source>
        <dbReference type="ARBA" id="ARBA00022490"/>
    </source>
</evidence>
<organism evidence="14 15">
    <name type="scientific">Cephalotrichum gorgonifer</name>
    <dbReference type="NCBI Taxonomy" id="2041049"/>
    <lineage>
        <taxon>Eukaryota</taxon>
        <taxon>Fungi</taxon>
        <taxon>Dikarya</taxon>
        <taxon>Ascomycota</taxon>
        <taxon>Pezizomycotina</taxon>
        <taxon>Sordariomycetes</taxon>
        <taxon>Hypocreomycetidae</taxon>
        <taxon>Microascales</taxon>
        <taxon>Microascaceae</taxon>
        <taxon>Cephalotrichum</taxon>
    </lineage>
</organism>
<accession>A0AAE8N273</accession>
<dbReference type="InterPro" id="IPR014729">
    <property type="entry name" value="Rossmann-like_a/b/a_fold"/>
</dbReference>
<dbReference type="NCBIfam" id="TIGR00234">
    <property type="entry name" value="tyrS"/>
    <property type="match status" value="1"/>
</dbReference>
<evidence type="ECO:0000256" key="1">
    <source>
        <dbReference type="ARBA" id="ARBA00004123"/>
    </source>
</evidence>
<evidence type="ECO:0000256" key="11">
    <source>
        <dbReference type="ARBA" id="ARBA00048248"/>
    </source>
</evidence>
<dbReference type="GO" id="GO:0006437">
    <property type="term" value="P:tyrosyl-tRNA aminoacylation"/>
    <property type="evidence" value="ECO:0007669"/>
    <property type="project" value="InterPro"/>
</dbReference>
<dbReference type="GO" id="GO:0005524">
    <property type="term" value="F:ATP binding"/>
    <property type="evidence" value="ECO:0007669"/>
    <property type="project" value="UniProtKB-KW"/>
</dbReference>
<reference evidence="14" key="1">
    <citation type="submission" date="2018-03" db="EMBL/GenBank/DDBJ databases">
        <authorList>
            <person name="Guldener U."/>
        </authorList>
    </citation>
    <scope>NUCLEOTIDE SEQUENCE</scope>
</reference>
<dbReference type="PIRSF" id="PIRSF006588">
    <property type="entry name" value="TyrRS_arch_euk"/>
    <property type="match status" value="1"/>
</dbReference>
<dbReference type="InterPro" id="IPR050489">
    <property type="entry name" value="Tyr-tRNA_synthase"/>
</dbReference>
<keyword evidence="4" id="KW-0963">Cytoplasm</keyword>
<evidence type="ECO:0000256" key="2">
    <source>
        <dbReference type="ARBA" id="ARBA00004496"/>
    </source>
</evidence>
<dbReference type="GO" id="GO:0005737">
    <property type="term" value="C:cytoplasm"/>
    <property type="evidence" value="ECO:0007669"/>
    <property type="project" value="UniProtKB-SubCell"/>
</dbReference>
<evidence type="ECO:0000313" key="14">
    <source>
        <dbReference type="EMBL" id="SPO04053.1"/>
    </source>
</evidence>
<evidence type="ECO:0000256" key="3">
    <source>
        <dbReference type="ARBA" id="ARBA00005594"/>
    </source>
</evidence>
<keyword evidence="5 12" id="KW-0436">Ligase</keyword>
<keyword evidence="10" id="KW-0539">Nucleus</keyword>
<name>A0AAE8N273_9PEZI</name>
<dbReference type="Proteomes" id="UP001187682">
    <property type="component" value="Unassembled WGS sequence"/>
</dbReference>
<dbReference type="InterPro" id="IPR023617">
    <property type="entry name" value="Tyr-tRNA-ligase_arc/euk-type"/>
</dbReference>
<protein>
    <recommendedName>
        <fullName evidence="12">Tyrosine--tRNA ligase</fullName>
        <ecNumber evidence="12">6.1.1.1</ecNumber>
    </recommendedName>
    <alternativeName>
        <fullName evidence="12">Tyrosyl-tRNA synthetase</fullName>
    </alternativeName>
</protein>
<keyword evidence="7 12" id="KW-0067">ATP-binding</keyword>
<dbReference type="Pfam" id="PF00579">
    <property type="entry name" value="tRNA-synt_1b"/>
    <property type="match status" value="1"/>
</dbReference>
<keyword evidence="8 12" id="KW-0648">Protein biosynthesis</keyword>
<evidence type="ECO:0000256" key="8">
    <source>
        <dbReference type="ARBA" id="ARBA00022917"/>
    </source>
</evidence>
<dbReference type="GO" id="GO:0004831">
    <property type="term" value="F:tyrosine-tRNA ligase activity"/>
    <property type="evidence" value="ECO:0007669"/>
    <property type="project" value="UniProtKB-EC"/>
</dbReference>
<keyword evidence="9 12" id="KW-0030">Aminoacyl-tRNA synthetase</keyword>
<feature type="compositionally biased region" description="Basic residues" evidence="13">
    <location>
        <begin position="354"/>
        <end position="363"/>
    </location>
</feature>
<dbReference type="EC" id="6.1.1.1" evidence="12"/>
<evidence type="ECO:0000256" key="7">
    <source>
        <dbReference type="ARBA" id="ARBA00022840"/>
    </source>
</evidence>
<dbReference type="InterPro" id="IPR002307">
    <property type="entry name" value="Tyr-tRNA-ligase"/>
</dbReference>
<dbReference type="FunFam" id="1.10.240.10:FF:000004">
    <property type="entry name" value="Tyrosine--tRNA ligase"/>
    <property type="match status" value="1"/>
</dbReference>
<dbReference type="Gene3D" id="3.40.50.620">
    <property type="entry name" value="HUPs"/>
    <property type="match status" value="1"/>
</dbReference>
<evidence type="ECO:0000256" key="12">
    <source>
        <dbReference type="RuleBase" id="RU361234"/>
    </source>
</evidence>
<dbReference type="NCBIfam" id="NF006330">
    <property type="entry name" value="PRK08560.1"/>
    <property type="match status" value="1"/>
</dbReference>
<dbReference type="EMBL" id="ONZQ02000009">
    <property type="protein sequence ID" value="SPO04053.1"/>
    <property type="molecule type" value="Genomic_DNA"/>
</dbReference>
<keyword evidence="6 12" id="KW-0547">Nucleotide-binding</keyword>
<comment type="subcellular location">
    <subcellularLocation>
        <location evidence="2">Cytoplasm</location>
    </subcellularLocation>
    <subcellularLocation>
        <location evidence="1">Nucleus</location>
    </subcellularLocation>
</comment>
<comment type="catalytic activity">
    <reaction evidence="11 12">
        <text>tRNA(Tyr) + L-tyrosine + ATP = L-tyrosyl-tRNA(Tyr) + AMP + diphosphate + H(+)</text>
        <dbReference type="Rhea" id="RHEA:10220"/>
        <dbReference type="Rhea" id="RHEA-COMP:9706"/>
        <dbReference type="Rhea" id="RHEA-COMP:9707"/>
        <dbReference type="ChEBI" id="CHEBI:15378"/>
        <dbReference type="ChEBI" id="CHEBI:30616"/>
        <dbReference type="ChEBI" id="CHEBI:33019"/>
        <dbReference type="ChEBI" id="CHEBI:58315"/>
        <dbReference type="ChEBI" id="CHEBI:78442"/>
        <dbReference type="ChEBI" id="CHEBI:78536"/>
        <dbReference type="ChEBI" id="CHEBI:456215"/>
        <dbReference type="EC" id="6.1.1.1"/>
    </reaction>
</comment>
<feature type="region of interest" description="Disordered" evidence="13">
    <location>
        <begin position="352"/>
        <end position="399"/>
    </location>
</feature>
<dbReference type="FunFam" id="3.40.50.620:FF:000040">
    <property type="entry name" value="Tyrosine--tRNA ligase"/>
    <property type="match status" value="1"/>
</dbReference>
<dbReference type="SUPFAM" id="SSF52374">
    <property type="entry name" value="Nucleotidylyl transferase"/>
    <property type="match status" value="1"/>
</dbReference>
<keyword evidence="15" id="KW-1185">Reference proteome</keyword>
<evidence type="ECO:0000256" key="5">
    <source>
        <dbReference type="ARBA" id="ARBA00022598"/>
    </source>
</evidence>
<dbReference type="Gene3D" id="1.10.240.10">
    <property type="entry name" value="Tyrosyl-Transfer RNA Synthetase"/>
    <property type="match status" value="1"/>
</dbReference>
<dbReference type="PANTHER" id="PTHR46264">
    <property type="entry name" value="TYROSINE-TRNA LIGASE"/>
    <property type="match status" value="1"/>
</dbReference>
<dbReference type="GO" id="GO:0005634">
    <property type="term" value="C:nucleus"/>
    <property type="evidence" value="ECO:0007669"/>
    <property type="project" value="UniProtKB-SubCell"/>
</dbReference>
<comment type="caution">
    <text evidence="14">The sequence shown here is derived from an EMBL/GenBank/DDBJ whole genome shotgun (WGS) entry which is preliminary data.</text>
</comment>
<evidence type="ECO:0000256" key="9">
    <source>
        <dbReference type="ARBA" id="ARBA00023146"/>
    </source>
</evidence>
<dbReference type="AlphaFoldDB" id="A0AAE8N273"/>
<evidence type="ECO:0000256" key="6">
    <source>
        <dbReference type="ARBA" id="ARBA00022741"/>
    </source>
</evidence>
<evidence type="ECO:0000256" key="13">
    <source>
        <dbReference type="SAM" id="MobiDB-lite"/>
    </source>
</evidence>
<dbReference type="InterPro" id="IPR002305">
    <property type="entry name" value="aa-tRNA-synth_Ic"/>
</dbReference>